<dbReference type="STRING" id="1196324.A374_14220"/>
<comment type="caution">
    <text evidence="2">The sequence shown here is derived from an EMBL/GenBank/DDBJ whole genome shotgun (WGS) entry which is preliminary data.</text>
</comment>
<gene>
    <name evidence="2" type="ORF">A374_14220</name>
</gene>
<dbReference type="Pfam" id="PF06889">
    <property type="entry name" value="DUF1266"/>
    <property type="match status" value="1"/>
</dbReference>
<dbReference type="PATRIC" id="fig|1196324.3.peg.2906"/>
<dbReference type="EMBL" id="AKKV01000030">
    <property type="protein sequence ID" value="EIT84854.1"/>
    <property type="molecule type" value="Genomic_DNA"/>
</dbReference>
<proteinExistence type="predicted"/>
<protein>
    <recommendedName>
        <fullName evidence="1">DUF1266 domain-containing protein</fullName>
    </recommendedName>
</protein>
<dbReference type="InterPro" id="IPR009677">
    <property type="entry name" value="DUF1266"/>
</dbReference>
<dbReference type="AlphaFoldDB" id="I8AHD3"/>
<dbReference type="Proteomes" id="UP000004080">
    <property type="component" value="Unassembled WGS sequence"/>
</dbReference>
<evidence type="ECO:0000313" key="3">
    <source>
        <dbReference type="Proteomes" id="UP000004080"/>
    </source>
</evidence>
<feature type="domain" description="DUF1266" evidence="1">
    <location>
        <begin position="49"/>
        <end position="200"/>
    </location>
</feature>
<evidence type="ECO:0000259" key="1">
    <source>
        <dbReference type="Pfam" id="PF06889"/>
    </source>
</evidence>
<sequence>MVDHNDYYRAIAYMALFTDEALTLSLKYTKKKVASRQIKECLKKMNISSAEKKIGWFIHNGFRSRYHELDLYFRTITEQERDEYFQIIPETQLHQASFVRSHLYSLPGHTVAAFDYSLAMLLTQYTLDKKRISRSEAFSYQKQIVELVQQGFASWEEYIKSFLVGYCFHFEISQKEHSRLVKGFTRLLSSPSSPLHTLPFHSSLSLV</sequence>
<evidence type="ECO:0000313" key="2">
    <source>
        <dbReference type="EMBL" id="EIT84854.1"/>
    </source>
</evidence>
<dbReference type="OrthoDB" id="2626093at2"/>
<dbReference type="RefSeq" id="WP_007202922.1">
    <property type="nucleotide sequence ID" value="NZ_AKKV01000030.1"/>
</dbReference>
<dbReference type="eggNOG" id="ENOG50344MN">
    <property type="taxonomic scope" value="Bacteria"/>
</dbReference>
<organism evidence="2 3">
    <name type="scientific">Fictibacillus macauensis ZFHKF-1</name>
    <dbReference type="NCBI Taxonomy" id="1196324"/>
    <lineage>
        <taxon>Bacteria</taxon>
        <taxon>Bacillati</taxon>
        <taxon>Bacillota</taxon>
        <taxon>Bacilli</taxon>
        <taxon>Bacillales</taxon>
        <taxon>Fictibacillaceae</taxon>
        <taxon>Fictibacillus</taxon>
    </lineage>
</organism>
<keyword evidence="3" id="KW-1185">Reference proteome</keyword>
<reference evidence="2 3" key="1">
    <citation type="journal article" date="2012" name="J. Bacteriol.">
        <title>Genome of Bacillus macauensis ZFHKF-1, a Long-Chain-Forming Bacterium.</title>
        <authorList>
            <person name="Cai L."/>
            <person name="Zhang T."/>
        </authorList>
    </citation>
    <scope>NUCLEOTIDE SEQUENCE [LARGE SCALE GENOMIC DNA]</scope>
    <source>
        <strain evidence="2 3">ZFHKF-1</strain>
    </source>
</reference>
<name>I8AHD3_9BACL</name>
<accession>I8AHD3</accession>